<comment type="caution">
    <text evidence="3">The sequence shown here is derived from an EMBL/GenBank/DDBJ whole genome shotgun (WGS) entry which is preliminary data.</text>
</comment>
<evidence type="ECO:0000313" key="4">
    <source>
        <dbReference type="Proteomes" id="UP000254118"/>
    </source>
</evidence>
<sequence length="247" mass="26262">MHKRNVARVAGAGLTALVLMVTALPTVHAAPESNGSDPSTGNITTPNTPDNNPLLPLVNVKRPNTRLKPNIFNPHPVCNAHQDYRTVIYRVQDHFTPMGAIETRNDSKGDIPLSQQLSRTQTISLSVSGDYGKTFGSISSGLSAVAGKLTGNISATSPTESLNIRPSVSYSLAWTVGQTIGPFTVPAGHTGKATYGFRQLSFKGTQQRCRANGTWSNPWTYSGLAPLSNAVVVKVYKNSASEATGTK</sequence>
<dbReference type="EMBL" id="UFYA01000001">
    <property type="protein sequence ID" value="STD12443.1"/>
    <property type="molecule type" value="Genomic_DNA"/>
</dbReference>
<evidence type="ECO:0000313" key="3">
    <source>
        <dbReference type="EMBL" id="STD12443.1"/>
    </source>
</evidence>
<evidence type="ECO:0000256" key="1">
    <source>
        <dbReference type="SAM" id="MobiDB-lite"/>
    </source>
</evidence>
<evidence type="ECO:0000256" key="2">
    <source>
        <dbReference type="SAM" id="SignalP"/>
    </source>
</evidence>
<feature type="region of interest" description="Disordered" evidence="1">
    <location>
        <begin position="29"/>
        <end position="54"/>
    </location>
</feature>
<dbReference type="AlphaFoldDB" id="A0AA46H109"/>
<reference evidence="3 4" key="1">
    <citation type="submission" date="2018-06" db="EMBL/GenBank/DDBJ databases">
        <authorList>
            <consortium name="Pathogen Informatics"/>
            <person name="Doyle S."/>
        </authorList>
    </citation>
    <scope>NUCLEOTIDE SEQUENCE [LARGE SCALE GENOMIC DNA]</scope>
    <source>
        <strain evidence="3 4">NCTC7915</strain>
    </source>
</reference>
<dbReference type="RefSeq" id="WP_115031361.1">
    <property type="nucleotide sequence ID" value="NZ_UFYA01000001.1"/>
</dbReference>
<gene>
    <name evidence="3" type="ORF">NCTC7915_01779</name>
</gene>
<organism evidence="3 4">
    <name type="scientific">Dermatophilus congolensis</name>
    <dbReference type="NCBI Taxonomy" id="1863"/>
    <lineage>
        <taxon>Bacteria</taxon>
        <taxon>Bacillati</taxon>
        <taxon>Actinomycetota</taxon>
        <taxon>Actinomycetes</taxon>
        <taxon>Micrococcales</taxon>
        <taxon>Dermatophilaceae</taxon>
        <taxon>Dermatophilus</taxon>
    </lineage>
</organism>
<feature type="chain" id="PRO_5041304301" description="Secreted protein" evidence="2">
    <location>
        <begin position="30"/>
        <end position="247"/>
    </location>
</feature>
<dbReference type="Proteomes" id="UP000254118">
    <property type="component" value="Unassembled WGS sequence"/>
</dbReference>
<accession>A0AA46H109</accession>
<feature type="signal peptide" evidence="2">
    <location>
        <begin position="1"/>
        <end position="29"/>
    </location>
</feature>
<protein>
    <recommendedName>
        <fullName evidence="5">Secreted protein</fullName>
    </recommendedName>
</protein>
<evidence type="ECO:0008006" key="5">
    <source>
        <dbReference type="Google" id="ProtNLM"/>
    </source>
</evidence>
<proteinExistence type="predicted"/>
<feature type="compositionally biased region" description="Polar residues" evidence="1">
    <location>
        <begin position="33"/>
        <end position="43"/>
    </location>
</feature>
<feature type="compositionally biased region" description="Low complexity" evidence="1">
    <location>
        <begin position="44"/>
        <end position="54"/>
    </location>
</feature>
<keyword evidence="2" id="KW-0732">Signal</keyword>
<name>A0AA46H109_9MICO</name>